<dbReference type="AlphaFoldDB" id="E9FTV8"/>
<dbReference type="KEGG" id="dpx:DAPPUDRAFT_310508"/>
<dbReference type="HOGENOM" id="CLU_2471333_0_0_1"/>
<keyword evidence="2" id="KW-1185">Reference proteome</keyword>
<evidence type="ECO:0000313" key="2">
    <source>
        <dbReference type="Proteomes" id="UP000000305"/>
    </source>
</evidence>
<protein>
    <submittedName>
        <fullName evidence="1">Uncharacterized protein</fullName>
    </submittedName>
</protein>
<sequence length="88" mass="10106">MNEVAEFSLSQLTNSPTPTSVARHAIYLCSRVLIKVLSIQSWVLDTERHAWLKLRIDHSLHTMWDIISQQHVGSSLKSLYGYTSHNTR</sequence>
<reference evidence="1 2" key="1">
    <citation type="journal article" date="2011" name="Science">
        <title>The ecoresponsive genome of Daphnia pulex.</title>
        <authorList>
            <person name="Colbourne J.K."/>
            <person name="Pfrender M.E."/>
            <person name="Gilbert D."/>
            <person name="Thomas W.K."/>
            <person name="Tucker A."/>
            <person name="Oakley T.H."/>
            <person name="Tokishita S."/>
            <person name="Aerts A."/>
            <person name="Arnold G.J."/>
            <person name="Basu M.K."/>
            <person name="Bauer D.J."/>
            <person name="Caceres C.E."/>
            <person name="Carmel L."/>
            <person name="Casola C."/>
            <person name="Choi J.H."/>
            <person name="Detter J.C."/>
            <person name="Dong Q."/>
            <person name="Dusheyko S."/>
            <person name="Eads B.D."/>
            <person name="Frohlich T."/>
            <person name="Geiler-Samerotte K.A."/>
            <person name="Gerlach D."/>
            <person name="Hatcher P."/>
            <person name="Jogdeo S."/>
            <person name="Krijgsveld J."/>
            <person name="Kriventseva E.V."/>
            <person name="Kultz D."/>
            <person name="Laforsch C."/>
            <person name="Lindquist E."/>
            <person name="Lopez J."/>
            <person name="Manak J.R."/>
            <person name="Muller J."/>
            <person name="Pangilinan J."/>
            <person name="Patwardhan R.P."/>
            <person name="Pitluck S."/>
            <person name="Pritham E.J."/>
            <person name="Rechtsteiner A."/>
            <person name="Rho M."/>
            <person name="Rogozin I.B."/>
            <person name="Sakarya O."/>
            <person name="Salamov A."/>
            <person name="Schaack S."/>
            <person name="Shapiro H."/>
            <person name="Shiga Y."/>
            <person name="Skalitzky C."/>
            <person name="Smith Z."/>
            <person name="Souvorov A."/>
            <person name="Sung W."/>
            <person name="Tang Z."/>
            <person name="Tsuchiya D."/>
            <person name="Tu H."/>
            <person name="Vos H."/>
            <person name="Wang M."/>
            <person name="Wolf Y.I."/>
            <person name="Yamagata H."/>
            <person name="Yamada T."/>
            <person name="Ye Y."/>
            <person name="Shaw J.R."/>
            <person name="Andrews J."/>
            <person name="Crease T.J."/>
            <person name="Tang H."/>
            <person name="Lucas S.M."/>
            <person name="Robertson H.M."/>
            <person name="Bork P."/>
            <person name="Koonin E.V."/>
            <person name="Zdobnov E.M."/>
            <person name="Grigoriev I.V."/>
            <person name="Lynch M."/>
            <person name="Boore J.L."/>
        </authorList>
    </citation>
    <scope>NUCLEOTIDE SEQUENCE [LARGE SCALE GENOMIC DNA]</scope>
</reference>
<dbReference type="InParanoid" id="E9FTV8"/>
<name>E9FTV8_DAPPU</name>
<accession>E9FTV8</accession>
<organism evidence="1 2">
    <name type="scientific">Daphnia pulex</name>
    <name type="common">Water flea</name>
    <dbReference type="NCBI Taxonomy" id="6669"/>
    <lineage>
        <taxon>Eukaryota</taxon>
        <taxon>Metazoa</taxon>
        <taxon>Ecdysozoa</taxon>
        <taxon>Arthropoda</taxon>
        <taxon>Crustacea</taxon>
        <taxon>Branchiopoda</taxon>
        <taxon>Diplostraca</taxon>
        <taxon>Cladocera</taxon>
        <taxon>Anomopoda</taxon>
        <taxon>Daphniidae</taxon>
        <taxon>Daphnia</taxon>
    </lineage>
</organism>
<proteinExistence type="predicted"/>
<gene>
    <name evidence="1" type="ORF">DAPPUDRAFT_310508</name>
</gene>
<dbReference type="EMBL" id="GL732524">
    <property type="protein sequence ID" value="EFX89574.1"/>
    <property type="molecule type" value="Genomic_DNA"/>
</dbReference>
<dbReference type="Proteomes" id="UP000000305">
    <property type="component" value="Unassembled WGS sequence"/>
</dbReference>
<evidence type="ECO:0000313" key="1">
    <source>
        <dbReference type="EMBL" id="EFX89574.1"/>
    </source>
</evidence>